<evidence type="ECO:0000256" key="7">
    <source>
        <dbReference type="SAM" id="MobiDB-lite"/>
    </source>
</evidence>
<name>A0ABZ0Y568_9BURK</name>
<dbReference type="InterPro" id="IPR001525">
    <property type="entry name" value="C5_MeTfrase"/>
</dbReference>
<evidence type="ECO:0000313" key="9">
    <source>
        <dbReference type="Proteomes" id="UP001326110"/>
    </source>
</evidence>
<evidence type="ECO:0000256" key="2">
    <source>
        <dbReference type="ARBA" id="ARBA00022603"/>
    </source>
</evidence>
<evidence type="ECO:0000313" key="8">
    <source>
        <dbReference type="EMBL" id="WQH06858.1"/>
    </source>
</evidence>
<reference evidence="8 9" key="1">
    <citation type="submission" date="2023-11" db="EMBL/GenBank/DDBJ databases">
        <title>MicrobeMod: A computational toolkit for identifying prokaryotic methylation and restriction-modification with nanopore sequencing.</title>
        <authorList>
            <person name="Crits-Christoph A."/>
            <person name="Kang S.C."/>
            <person name="Lee H."/>
            <person name="Ostrov N."/>
        </authorList>
    </citation>
    <scope>NUCLEOTIDE SEQUENCE [LARGE SCALE GENOMIC DNA]</scope>
    <source>
        <strain evidence="8 9">ATCC 25935</strain>
    </source>
</reference>
<gene>
    <name evidence="8" type="ORF">SR858_11170</name>
</gene>
<evidence type="ECO:0000256" key="5">
    <source>
        <dbReference type="ARBA" id="ARBA00022747"/>
    </source>
</evidence>
<feature type="compositionally biased region" description="Basic and acidic residues" evidence="7">
    <location>
        <begin position="258"/>
        <end position="273"/>
    </location>
</feature>
<comment type="catalytic activity">
    <reaction evidence="6">
        <text>a 2'-deoxycytidine in DNA + S-adenosyl-L-methionine = a 5-methyl-2'-deoxycytidine in DNA + S-adenosyl-L-homocysteine + H(+)</text>
        <dbReference type="Rhea" id="RHEA:13681"/>
        <dbReference type="Rhea" id="RHEA-COMP:11369"/>
        <dbReference type="Rhea" id="RHEA-COMP:11370"/>
        <dbReference type="ChEBI" id="CHEBI:15378"/>
        <dbReference type="ChEBI" id="CHEBI:57856"/>
        <dbReference type="ChEBI" id="CHEBI:59789"/>
        <dbReference type="ChEBI" id="CHEBI:85452"/>
        <dbReference type="ChEBI" id="CHEBI:85454"/>
        <dbReference type="EC" id="2.1.1.37"/>
    </reaction>
</comment>
<protein>
    <recommendedName>
        <fullName evidence="1">DNA (cytosine-5-)-methyltransferase</fullName>
        <ecNumber evidence="1">2.1.1.37</ecNumber>
    </recommendedName>
</protein>
<dbReference type="InterPro" id="IPR050750">
    <property type="entry name" value="C5-MTase"/>
</dbReference>
<dbReference type="Gene3D" id="3.90.120.10">
    <property type="entry name" value="DNA Methylase, subunit A, domain 2"/>
    <property type="match status" value="1"/>
</dbReference>
<keyword evidence="5" id="KW-0680">Restriction system</keyword>
<dbReference type="Gene3D" id="3.40.50.150">
    <property type="entry name" value="Vaccinia Virus protein VP39"/>
    <property type="match status" value="1"/>
</dbReference>
<dbReference type="Proteomes" id="UP001326110">
    <property type="component" value="Chromosome"/>
</dbReference>
<proteinExistence type="predicted"/>
<feature type="region of interest" description="Disordered" evidence="7">
    <location>
        <begin position="258"/>
        <end position="281"/>
    </location>
</feature>
<dbReference type="Pfam" id="PF00145">
    <property type="entry name" value="DNA_methylase"/>
    <property type="match status" value="1"/>
</dbReference>
<keyword evidence="4" id="KW-0949">S-adenosyl-L-methionine</keyword>
<evidence type="ECO:0000256" key="3">
    <source>
        <dbReference type="ARBA" id="ARBA00022679"/>
    </source>
</evidence>
<dbReference type="InterPro" id="IPR029063">
    <property type="entry name" value="SAM-dependent_MTases_sf"/>
</dbReference>
<evidence type="ECO:0000256" key="4">
    <source>
        <dbReference type="ARBA" id="ARBA00022691"/>
    </source>
</evidence>
<dbReference type="GO" id="GO:0032259">
    <property type="term" value="P:methylation"/>
    <property type="evidence" value="ECO:0007669"/>
    <property type="project" value="UniProtKB-KW"/>
</dbReference>
<evidence type="ECO:0000256" key="6">
    <source>
        <dbReference type="ARBA" id="ARBA00047422"/>
    </source>
</evidence>
<organism evidence="8 9">
    <name type="scientific">Duganella zoogloeoides</name>
    <dbReference type="NCBI Taxonomy" id="75659"/>
    <lineage>
        <taxon>Bacteria</taxon>
        <taxon>Pseudomonadati</taxon>
        <taxon>Pseudomonadota</taxon>
        <taxon>Betaproteobacteria</taxon>
        <taxon>Burkholderiales</taxon>
        <taxon>Oxalobacteraceae</taxon>
        <taxon>Telluria group</taxon>
        <taxon>Duganella</taxon>
    </lineage>
</organism>
<dbReference type="PANTHER" id="PTHR46098:SF1">
    <property type="entry name" value="TRNA (CYTOSINE(38)-C(5))-METHYLTRANSFERASE"/>
    <property type="match status" value="1"/>
</dbReference>
<keyword evidence="9" id="KW-1185">Reference proteome</keyword>
<dbReference type="PANTHER" id="PTHR46098">
    <property type="entry name" value="TRNA (CYTOSINE(38)-C(5))-METHYLTRANSFERASE"/>
    <property type="match status" value="1"/>
</dbReference>
<dbReference type="SUPFAM" id="SSF53335">
    <property type="entry name" value="S-adenosyl-L-methionine-dependent methyltransferases"/>
    <property type="match status" value="2"/>
</dbReference>
<accession>A0ABZ0Y568</accession>
<evidence type="ECO:0000256" key="1">
    <source>
        <dbReference type="ARBA" id="ARBA00011975"/>
    </source>
</evidence>
<dbReference type="EMBL" id="CP140152">
    <property type="protein sequence ID" value="WQH06858.1"/>
    <property type="molecule type" value="Genomic_DNA"/>
</dbReference>
<keyword evidence="2 8" id="KW-0489">Methyltransferase</keyword>
<dbReference type="EC" id="2.1.1.37" evidence="1"/>
<keyword evidence="3" id="KW-0808">Transferase</keyword>
<dbReference type="RefSeq" id="WP_019920865.1">
    <property type="nucleotide sequence ID" value="NZ_CP140152.1"/>
</dbReference>
<sequence length="677" mass="71672">MRRDDPPEEITYGSVCSGIEAATEAWHPMGWRAAWLAEIEPFPARVLHHHYGAGRPVHMPDPDELSDDLSQEDRDARRAAIKAVSMLPAVATGPQNLGDMTKIAAMVRARAVAAPAALVGGTPCQAFSIAGLRESLGDARGQLTLSFVDLANAIDAARHVLDLPECIIIWENVPGVLSTSDNAFGCFLAALAGEDSPLLPPGGKWPNAGCVFGPQRRIAWRVLDAQYFGVAQRRRRVFVVASARDGFDPAAVLFEQDGVRRDSPPSREAKEDAAGTVRASAGRRGGVQDECGLGLQAVATPSLARCVTAGEGRRQDYETCTIVPVLSAPIARSVERRRGDGLDTLITGTLLANDKAAGSATQQDAEAGMLVPIAFSMKDYGGDASFDLASTLRAGNHATSHANGGQPPAIAFAADDYKNGTFSAVDVSGALTTSADRTRAAPIVCEGNTNSSSTPGLGAMHAQDFCYAIQAGALRTNPNSGPDGVGVQAHIAYTLEARAEVQAVCITGEVTHTLKAEGFDASEDGSGRGQPIAAAPLPIGLDEEQNAMVDAFGCLKARSKGGGFEGSVMQSDMAVRRLTPRECERLQSFPDFHTLIPMKIVTASRAETMLVKGDPVMEIAGVWWALSADGPRYKALGNSMCVFNMRWIGRRVHFALTGAWPACANFMHEREVGWVAA</sequence>
<dbReference type="GO" id="GO:0008168">
    <property type="term" value="F:methyltransferase activity"/>
    <property type="evidence" value="ECO:0007669"/>
    <property type="project" value="UniProtKB-KW"/>
</dbReference>